<evidence type="ECO:0000256" key="1">
    <source>
        <dbReference type="ARBA" id="ARBA00001968"/>
    </source>
</evidence>
<dbReference type="InterPro" id="IPR045249">
    <property type="entry name" value="HARBI1-like"/>
</dbReference>
<accession>A0AA97JT83</accession>
<evidence type="ECO:0000256" key="3">
    <source>
        <dbReference type="ARBA" id="ARBA00006958"/>
    </source>
</evidence>
<gene>
    <name evidence="11" type="primary">LOC129335368</name>
</gene>
<reference evidence="11" key="1">
    <citation type="submission" date="2025-08" db="UniProtKB">
        <authorList>
            <consortium name="RefSeq"/>
        </authorList>
    </citation>
    <scope>IDENTIFICATION</scope>
    <source>
        <tissue evidence="11">Blood</tissue>
    </source>
</reference>
<evidence type="ECO:0000313" key="11">
    <source>
        <dbReference type="RefSeq" id="XP_054843780.1"/>
    </source>
</evidence>
<evidence type="ECO:0000313" key="10">
    <source>
        <dbReference type="Proteomes" id="UP001190640"/>
    </source>
</evidence>
<keyword evidence="6" id="KW-0378">Hydrolase</keyword>
<name>A0AA97JT83_EUBMA</name>
<dbReference type="GO" id="GO:0005634">
    <property type="term" value="C:nucleus"/>
    <property type="evidence" value="ECO:0007669"/>
    <property type="project" value="UniProtKB-SubCell"/>
</dbReference>
<evidence type="ECO:0000256" key="7">
    <source>
        <dbReference type="ARBA" id="ARBA00023242"/>
    </source>
</evidence>
<dbReference type="GO" id="GO:0046872">
    <property type="term" value="F:metal ion binding"/>
    <property type="evidence" value="ECO:0007669"/>
    <property type="project" value="UniProtKB-KW"/>
</dbReference>
<keyword evidence="8" id="KW-0812">Transmembrane</keyword>
<evidence type="ECO:0000259" key="9">
    <source>
        <dbReference type="Pfam" id="PF13359"/>
    </source>
</evidence>
<dbReference type="GO" id="GO:0004518">
    <property type="term" value="F:nuclease activity"/>
    <property type="evidence" value="ECO:0007669"/>
    <property type="project" value="UniProtKB-KW"/>
</dbReference>
<proteinExistence type="inferred from homology"/>
<comment type="subcellular location">
    <subcellularLocation>
        <location evidence="2">Nucleus</location>
    </subcellularLocation>
</comment>
<dbReference type="Proteomes" id="UP001190640">
    <property type="component" value="Chromosome 9"/>
</dbReference>
<dbReference type="Pfam" id="PF13359">
    <property type="entry name" value="DDE_Tnp_4"/>
    <property type="match status" value="1"/>
</dbReference>
<dbReference type="PANTHER" id="PTHR22930:SF206">
    <property type="entry name" value="NUCLEASE HARBI1"/>
    <property type="match status" value="1"/>
</dbReference>
<dbReference type="KEGG" id="emc:129335368"/>
<comment type="similarity">
    <text evidence="3">Belongs to the HARBI1 family.</text>
</comment>
<evidence type="ECO:0000256" key="4">
    <source>
        <dbReference type="ARBA" id="ARBA00022722"/>
    </source>
</evidence>
<feature type="domain" description="DDE Tnp4" evidence="9">
    <location>
        <begin position="214"/>
        <end position="377"/>
    </location>
</feature>
<dbReference type="GeneID" id="129335368"/>
<evidence type="ECO:0000256" key="8">
    <source>
        <dbReference type="SAM" id="Phobius"/>
    </source>
</evidence>
<comment type="cofactor">
    <cofactor evidence="1">
        <name>a divalent metal cation</name>
        <dbReference type="ChEBI" id="CHEBI:60240"/>
    </cofactor>
</comment>
<dbReference type="AlphaFoldDB" id="A0AA97JT83"/>
<keyword evidence="7" id="KW-0539">Nucleus</keyword>
<keyword evidence="10" id="KW-1185">Reference proteome</keyword>
<evidence type="ECO:0000256" key="6">
    <source>
        <dbReference type="ARBA" id="ARBA00022801"/>
    </source>
</evidence>
<evidence type="ECO:0000256" key="2">
    <source>
        <dbReference type="ARBA" id="ARBA00004123"/>
    </source>
</evidence>
<evidence type="ECO:0000256" key="5">
    <source>
        <dbReference type="ARBA" id="ARBA00022723"/>
    </source>
</evidence>
<keyword evidence="5" id="KW-0479">Metal-binding</keyword>
<sequence>MAPRETILFLMAQVVLMLLRCTTSMMLFHRWHMSRRRRAAAMLLFFRHRRSTFRRLARAPPRNKIRRWYVLAELEEPREHWVCPRSLHWWDRIVSEQWDDHAWMMRFRMTKVTFLDLVEVLRPRLQRQTTTMRAPLSVERRVAVAVWCLANGCSFQVASDLFGIGRSTVAASLMEFCFAVEVELFSKTVCLGPDIGLVMEGFRNLGFPHCIGAIDGSHIPICAPGGRPDQYGNRKNFSSILLQGTVDASGRFIDAEVGWSGKNHDAFVFSHSAFCLAMDAGSLVPGNPCLDLDGVLVPPLVIADGAYPMRPWLMKPYGRSAVAEHHRNFDRRLCRARNTVERCFGRLKSRWRCLSRRLQVREQNVVSVVTACVVLHNICEEKGHPVLSSLQSPAEVRIECDEEEDIPSNAGQLEAGKRVREALAQHMASGRTPL</sequence>
<keyword evidence="8" id="KW-0472">Membrane</keyword>
<dbReference type="InterPro" id="IPR027806">
    <property type="entry name" value="HARBI1_dom"/>
</dbReference>
<dbReference type="RefSeq" id="XP_054843780.1">
    <property type="nucleotide sequence ID" value="XM_054987805.1"/>
</dbReference>
<feature type="transmembrane region" description="Helical" evidence="8">
    <location>
        <begin position="6"/>
        <end position="28"/>
    </location>
</feature>
<dbReference type="PANTHER" id="PTHR22930">
    <property type="match status" value="1"/>
</dbReference>
<protein>
    <submittedName>
        <fullName evidence="11">Uncharacterized protein LOC129335368</fullName>
    </submittedName>
</protein>
<keyword evidence="8" id="KW-1133">Transmembrane helix</keyword>
<keyword evidence="4" id="KW-0540">Nuclease</keyword>
<dbReference type="GO" id="GO:0016787">
    <property type="term" value="F:hydrolase activity"/>
    <property type="evidence" value="ECO:0007669"/>
    <property type="project" value="UniProtKB-KW"/>
</dbReference>
<organism evidence="10 11">
    <name type="scientific">Eublepharis macularius</name>
    <name type="common">Leopard gecko</name>
    <name type="synonym">Cyrtodactylus macularius</name>
    <dbReference type="NCBI Taxonomy" id="481883"/>
    <lineage>
        <taxon>Eukaryota</taxon>
        <taxon>Metazoa</taxon>
        <taxon>Chordata</taxon>
        <taxon>Craniata</taxon>
        <taxon>Vertebrata</taxon>
        <taxon>Euteleostomi</taxon>
        <taxon>Lepidosauria</taxon>
        <taxon>Squamata</taxon>
        <taxon>Bifurcata</taxon>
        <taxon>Gekkota</taxon>
        <taxon>Eublepharidae</taxon>
        <taxon>Eublepharinae</taxon>
        <taxon>Eublepharis</taxon>
    </lineage>
</organism>